<keyword evidence="3" id="KW-1185">Reference proteome</keyword>
<dbReference type="Proteomes" id="UP000790347">
    <property type="component" value="Unassembled WGS sequence"/>
</dbReference>
<feature type="region of interest" description="Disordered" evidence="1">
    <location>
        <begin position="44"/>
        <end position="80"/>
    </location>
</feature>
<accession>A0A922L9U1</accession>
<evidence type="ECO:0000256" key="1">
    <source>
        <dbReference type="SAM" id="MobiDB-lite"/>
    </source>
</evidence>
<proteinExistence type="predicted"/>
<name>A0A922L9U1_DERFA</name>
<dbReference type="EMBL" id="ASGP02000001">
    <property type="protein sequence ID" value="KAH9527844.1"/>
    <property type="molecule type" value="Genomic_DNA"/>
</dbReference>
<reference evidence="2" key="1">
    <citation type="submission" date="2013-05" db="EMBL/GenBank/DDBJ databases">
        <authorList>
            <person name="Yim A.K.Y."/>
            <person name="Chan T.F."/>
            <person name="Ji K.M."/>
            <person name="Liu X.Y."/>
            <person name="Zhou J.W."/>
            <person name="Li R.Q."/>
            <person name="Yang K.Y."/>
            <person name="Li J."/>
            <person name="Li M."/>
            <person name="Law P.T.W."/>
            <person name="Wu Y.L."/>
            <person name="Cai Z.L."/>
            <person name="Qin H."/>
            <person name="Bao Y."/>
            <person name="Leung R.K.K."/>
            <person name="Ng P.K.S."/>
            <person name="Zou J."/>
            <person name="Zhong X.J."/>
            <person name="Ran P.X."/>
            <person name="Zhong N.S."/>
            <person name="Liu Z.G."/>
            <person name="Tsui S.K.W."/>
        </authorList>
    </citation>
    <scope>NUCLEOTIDE SEQUENCE</scope>
    <source>
        <strain evidence="2">Derf</strain>
        <tissue evidence="2">Whole organism</tissue>
    </source>
</reference>
<dbReference type="AlphaFoldDB" id="A0A922L9U1"/>
<comment type="caution">
    <text evidence="2">The sequence shown here is derived from an EMBL/GenBank/DDBJ whole genome shotgun (WGS) entry which is preliminary data.</text>
</comment>
<sequence>MLISTIHSSHRPMGTTKISQQNVKLIIIHKDHTLTNSADGLFSTFKSPNSRPENRQEPNRIKQSVTDGSEIRSRQLGMFT</sequence>
<evidence type="ECO:0000313" key="3">
    <source>
        <dbReference type="Proteomes" id="UP000790347"/>
    </source>
</evidence>
<organism evidence="2 3">
    <name type="scientific">Dermatophagoides farinae</name>
    <name type="common">American house dust mite</name>
    <dbReference type="NCBI Taxonomy" id="6954"/>
    <lineage>
        <taxon>Eukaryota</taxon>
        <taxon>Metazoa</taxon>
        <taxon>Ecdysozoa</taxon>
        <taxon>Arthropoda</taxon>
        <taxon>Chelicerata</taxon>
        <taxon>Arachnida</taxon>
        <taxon>Acari</taxon>
        <taxon>Acariformes</taxon>
        <taxon>Sarcoptiformes</taxon>
        <taxon>Astigmata</taxon>
        <taxon>Psoroptidia</taxon>
        <taxon>Analgoidea</taxon>
        <taxon>Pyroglyphidae</taxon>
        <taxon>Dermatophagoidinae</taxon>
        <taxon>Dermatophagoides</taxon>
    </lineage>
</organism>
<evidence type="ECO:0000313" key="2">
    <source>
        <dbReference type="EMBL" id="KAH9527844.1"/>
    </source>
</evidence>
<reference evidence="2" key="2">
    <citation type="journal article" date="2022" name="Res Sq">
        <title>Comparative Genomics Reveals Insights into the Divergent Evolution of Astigmatic Mites and Household Pest Adaptations.</title>
        <authorList>
            <person name="Xiong Q."/>
            <person name="Wan A.T.-Y."/>
            <person name="Liu X.-Y."/>
            <person name="Fung C.S.-H."/>
            <person name="Xiao X."/>
            <person name="Malainual N."/>
            <person name="Hou J."/>
            <person name="Wang L."/>
            <person name="Wang M."/>
            <person name="Yang K."/>
            <person name="Cui Y."/>
            <person name="Leung E."/>
            <person name="Nong W."/>
            <person name="Shin S.-K."/>
            <person name="Au S."/>
            <person name="Jeong K.Y."/>
            <person name="Chew F.T."/>
            <person name="Hui J."/>
            <person name="Leung T.F."/>
            <person name="Tungtrongchitr A."/>
            <person name="Zhong N."/>
            <person name="Liu Z."/>
            <person name="Tsui S."/>
        </authorList>
    </citation>
    <scope>NUCLEOTIDE SEQUENCE</scope>
    <source>
        <strain evidence="2">Derf</strain>
        <tissue evidence="2">Whole organism</tissue>
    </source>
</reference>
<gene>
    <name evidence="2" type="ORF">DERF_001836</name>
</gene>
<protein>
    <submittedName>
        <fullName evidence="2">Uncharacterized protein</fullName>
    </submittedName>
</protein>